<keyword evidence="5" id="KW-1185">Reference proteome</keyword>
<dbReference type="PIRSF" id="PIRSF029218">
    <property type="entry name" value="ParE"/>
    <property type="match status" value="1"/>
</dbReference>
<dbReference type="InterPro" id="IPR035093">
    <property type="entry name" value="RelE/ParE_toxin_dom_sf"/>
</dbReference>
<protein>
    <recommendedName>
        <fullName evidence="3">Toxin</fullName>
    </recommendedName>
</protein>
<evidence type="ECO:0000313" key="5">
    <source>
        <dbReference type="Proteomes" id="UP001432180"/>
    </source>
</evidence>
<dbReference type="InterPro" id="IPR007712">
    <property type="entry name" value="RelE/ParE_toxin"/>
</dbReference>
<proteinExistence type="inferred from homology"/>
<evidence type="ECO:0000256" key="1">
    <source>
        <dbReference type="ARBA" id="ARBA00006226"/>
    </source>
</evidence>
<sequence length="101" mass="11844">MSGSFRITPRAASDLREIARYTLRTWGREQRDAYLRDIDKRFSWLAANPMLGKPRGDIKEGYRSYAQGSHVIYYLVRETCIDIIGVLHHRMDELGYFDQSD</sequence>
<dbReference type="PANTHER" id="PTHR33755:SF9">
    <property type="entry name" value="TOXIN PARE1"/>
    <property type="match status" value="1"/>
</dbReference>
<name>A0ABZ0SB34_9GAMM</name>
<dbReference type="PANTHER" id="PTHR33755">
    <property type="entry name" value="TOXIN PARE1-RELATED"/>
    <property type="match status" value="1"/>
</dbReference>
<dbReference type="Gene3D" id="3.30.2310.20">
    <property type="entry name" value="RelE-like"/>
    <property type="match status" value="1"/>
</dbReference>
<keyword evidence="2" id="KW-1277">Toxin-antitoxin system</keyword>
<dbReference type="InterPro" id="IPR028344">
    <property type="entry name" value="ParE1/4"/>
</dbReference>
<dbReference type="InterPro" id="IPR051803">
    <property type="entry name" value="TA_system_RelE-like_toxin"/>
</dbReference>
<accession>A0ABZ0SB34</accession>
<comment type="similarity">
    <text evidence="1 3">Belongs to the RelE toxin family.</text>
</comment>
<evidence type="ECO:0000256" key="3">
    <source>
        <dbReference type="PIRNR" id="PIRNR029218"/>
    </source>
</evidence>
<evidence type="ECO:0000313" key="4">
    <source>
        <dbReference type="EMBL" id="WPL17504.1"/>
    </source>
</evidence>
<dbReference type="RefSeq" id="WP_328983314.1">
    <property type="nucleotide sequence ID" value="NZ_CP121472.1"/>
</dbReference>
<gene>
    <name evidence="4" type="primary">parE1_2</name>
    <name evidence="4" type="ORF">Thiowin_02525</name>
</gene>
<dbReference type="Proteomes" id="UP001432180">
    <property type="component" value="Chromosome"/>
</dbReference>
<reference evidence="4 5" key="1">
    <citation type="journal article" date="2023" name="Microorganisms">
        <title>Thiorhodovibrio frisius and Trv. litoralis spp. nov., Two Novel Members from a Clade of Fastidious Purple Sulfur Bacteria That Exhibit Unique Red-Shifted Light-Harvesting Capabilities.</title>
        <authorList>
            <person name="Methner A."/>
            <person name="Kuzyk S.B."/>
            <person name="Petersen J."/>
            <person name="Bauer S."/>
            <person name="Brinkmann H."/>
            <person name="Sichau K."/>
            <person name="Wanner G."/>
            <person name="Wolf J."/>
            <person name="Neumann-Schaal M."/>
            <person name="Henke P."/>
            <person name="Tank M."/>
            <person name="Sproer C."/>
            <person name="Bunk B."/>
            <person name="Overmann J."/>
        </authorList>
    </citation>
    <scope>NUCLEOTIDE SEQUENCE [LARGE SCALE GENOMIC DNA]</scope>
    <source>
        <strain evidence="4 5">DSM 6702</strain>
    </source>
</reference>
<dbReference type="Pfam" id="PF05016">
    <property type="entry name" value="ParE_toxin"/>
    <property type="match status" value="1"/>
</dbReference>
<organism evidence="4 5">
    <name type="scientific">Thiorhodovibrio winogradskyi</name>
    <dbReference type="NCBI Taxonomy" id="77007"/>
    <lineage>
        <taxon>Bacteria</taxon>
        <taxon>Pseudomonadati</taxon>
        <taxon>Pseudomonadota</taxon>
        <taxon>Gammaproteobacteria</taxon>
        <taxon>Chromatiales</taxon>
        <taxon>Chromatiaceae</taxon>
        <taxon>Thiorhodovibrio</taxon>
    </lineage>
</organism>
<evidence type="ECO:0000256" key="2">
    <source>
        <dbReference type="ARBA" id="ARBA00022649"/>
    </source>
</evidence>
<dbReference type="EMBL" id="CP121472">
    <property type="protein sequence ID" value="WPL17504.1"/>
    <property type="molecule type" value="Genomic_DNA"/>
</dbReference>